<feature type="transmembrane region" description="Helical" evidence="7">
    <location>
        <begin position="24"/>
        <end position="45"/>
    </location>
</feature>
<feature type="region of interest" description="Disordered" evidence="6">
    <location>
        <begin position="490"/>
        <end position="510"/>
    </location>
</feature>
<evidence type="ECO:0000256" key="1">
    <source>
        <dbReference type="ARBA" id="ARBA00004651"/>
    </source>
</evidence>
<sequence length="510" mass="54005">MTTSGGAPAQSGAGLKKVLGKWDILAIGVGAMIGFGWVVLTGDWITSAGPLGAALAMAVGGGIMAIVGLTYAELVAAMPKAGGEHNYLLRALGARWSFAGSWGIVGGYITIVAFEAVALPKSVAYIFPQINQVKLWDIAGSEVFLFWALVGVAGAVVITWINIRGIKTAGIVQTFVVLFLFLIGAMLLTGAFTGGQASNMEPFFLNGTAGFFGVMIIVPFMFVGFDVIPQSAEECNIAPRKIGRYVIISVMIATAWYVMVIMATSSGMNASALAGSDLATADAMGALFNSDTMAKVLIAGGIAGILTSWNSLLMGASRLLFAMAHSGMLPRWFAYLHPKYRTPSHALLFIGGLSVLAPFFGSAMLGWLVDSGSPSIVVAYLLVGVAFVILRRREPQMNRPLRVGGRGNFGQLIGVLSVLLCAWLISLYLPGMPAAIGWQPWVLFGSWWLLGMIFILRIPRGITPGENAEMELMQLMSIRQQAKLGASGPDAVAARAAHPNRQRAAQRDGR</sequence>
<dbReference type="Pfam" id="PF13520">
    <property type="entry name" value="AA_permease_2"/>
    <property type="match status" value="1"/>
</dbReference>
<feature type="transmembrane region" description="Helical" evidence="7">
    <location>
        <begin position="51"/>
        <end position="75"/>
    </location>
</feature>
<dbReference type="Proteomes" id="UP000307000">
    <property type="component" value="Chromosome"/>
</dbReference>
<feature type="transmembrane region" description="Helical" evidence="7">
    <location>
        <begin position="203"/>
        <end position="225"/>
    </location>
</feature>
<dbReference type="InterPro" id="IPR050367">
    <property type="entry name" value="APC_superfamily"/>
</dbReference>
<dbReference type="KEGG" id="gcr:GcLGCM259_0485"/>
<keyword evidence="4 7" id="KW-1133">Transmembrane helix</keyword>
<feature type="transmembrane region" description="Helical" evidence="7">
    <location>
        <begin position="346"/>
        <end position="369"/>
    </location>
</feature>
<comment type="subcellular location">
    <subcellularLocation>
        <location evidence="1">Cell membrane</location>
        <topology evidence="1">Multi-pass membrane protein</topology>
    </subcellularLocation>
</comment>
<dbReference type="PANTHER" id="PTHR42770:SF7">
    <property type="entry name" value="MEMBRANE PROTEIN"/>
    <property type="match status" value="1"/>
</dbReference>
<dbReference type="RefSeq" id="WP_138925659.1">
    <property type="nucleotide sequence ID" value="NZ_CP034412.1"/>
</dbReference>
<organism evidence="8 9">
    <name type="scientific">Glutamicibacter creatinolyticus</name>
    <dbReference type="NCBI Taxonomy" id="162496"/>
    <lineage>
        <taxon>Bacteria</taxon>
        <taxon>Bacillati</taxon>
        <taxon>Actinomycetota</taxon>
        <taxon>Actinomycetes</taxon>
        <taxon>Micrococcales</taxon>
        <taxon>Micrococcaceae</taxon>
        <taxon>Glutamicibacter</taxon>
    </lineage>
</organism>
<feature type="transmembrane region" description="Helical" evidence="7">
    <location>
        <begin position="175"/>
        <end position="197"/>
    </location>
</feature>
<keyword evidence="2" id="KW-1003">Cell membrane</keyword>
<dbReference type="InterPro" id="IPR002293">
    <property type="entry name" value="AA/rel_permease1"/>
</dbReference>
<feature type="transmembrane region" description="Helical" evidence="7">
    <location>
        <begin position="144"/>
        <end position="163"/>
    </location>
</feature>
<keyword evidence="9" id="KW-1185">Reference proteome</keyword>
<dbReference type="GO" id="GO:0022857">
    <property type="term" value="F:transmembrane transporter activity"/>
    <property type="evidence" value="ECO:0007669"/>
    <property type="project" value="InterPro"/>
</dbReference>
<dbReference type="Gene3D" id="1.20.1740.10">
    <property type="entry name" value="Amino acid/polyamine transporter I"/>
    <property type="match status" value="1"/>
</dbReference>
<feature type="transmembrane region" description="Helical" evidence="7">
    <location>
        <begin position="412"/>
        <end position="430"/>
    </location>
</feature>
<feature type="transmembrane region" description="Helical" evidence="7">
    <location>
        <begin position="245"/>
        <end position="263"/>
    </location>
</feature>
<gene>
    <name evidence="8" type="ORF">GcLGCM259_0485</name>
</gene>
<feature type="transmembrane region" description="Helical" evidence="7">
    <location>
        <begin position="296"/>
        <end position="321"/>
    </location>
</feature>
<dbReference type="EMBL" id="CP034412">
    <property type="protein sequence ID" value="QCY46250.1"/>
    <property type="molecule type" value="Genomic_DNA"/>
</dbReference>
<evidence type="ECO:0000256" key="4">
    <source>
        <dbReference type="ARBA" id="ARBA00022989"/>
    </source>
</evidence>
<keyword evidence="5 7" id="KW-0472">Membrane</keyword>
<feature type="transmembrane region" description="Helical" evidence="7">
    <location>
        <begin position="375"/>
        <end position="391"/>
    </location>
</feature>
<evidence type="ECO:0000313" key="9">
    <source>
        <dbReference type="Proteomes" id="UP000307000"/>
    </source>
</evidence>
<evidence type="ECO:0000256" key="7">
    <source>
        <dbReference type="SAM" id="Phobius"/>
    </source>
</evidence>
<feature type="transmembrane region" description="Helical" evidence="7">
    <location>
        <begin position="96"/>
        <end position="119"/>
    </location>
</feature>
<evidence type="ECO:0000313" key="8">
    <source>
        <dbReference type="EMBL" id="QCY46250.1"/>
    </source>
</evidence>
<dbReference type="GO" id="GO:0005886">
    <property type="term" value="C:plasma membrane"/>
    <property type="evidence" value="ECO:0007669"/>
    <property type="project" value="UniProtKB-SubCell"/>
</dbReference>
<evidence type="ECO:0000256" key="2">
    <source>
        <dbReference type="ARBA" id="ARBA00022475"/>
    </source>
</evidence>
<dbReference type="AlphaFoldDB" id="A0A5B7WSU2"/>
<feature type="transmembrane region" description="Helical" evidence="7">
    <location>
        <begin position="436"/>
        <end position="456"/>
    </location>
</feature>
<keyword evidence="3 7" id="KW-0812">Transmembrane</keyword>
<evidence type="ECO:0000256" key="5">
    <source>
        <dbReference type="ARBA" id="ARBA00023136"/>
    </source>
</evidence>
<dbReference type="PANTHER" id="PTHR42770">
    <property type="entry name" value="AMINO ACID TRANSPORTER-RELATED"/>
    <property type="match status" value="1"/>
</dbReference>
<dbReference type="PIRSF" id="PIRSF006060">
    <property type="entry name" value="AA_transporter"/>
    <property type="match status" value="1"/>
</dbReference>
<name>A0A5B7WSU2_9MICC</name>
<reference evidence="8 9" key="1">
    <citation type="submission" date="2018-12" db="EMBL/GenBank/DDBJ databases">
        <title>Complete Genome Sequence of Glutamicibacter creatinolyticus strain LGCM259,isolated from an abscess of a 12-year-old mare in Italy.</title>
        <authorList>
            <person name="Santos R.G."/>
            <person name="Silva A.L."/>
            <person name="Seyffert N."/>
            <person name="Castro T.L.P."/>
            <person name="Attili A.R."/>
            <person name="Rifici C."/>
            <person name="Mazzullo G."/>
            <person name="Brenig B."/>
            <person name="Venanzi F."/>
            <person name="Azevedo V."/>
        </authorList>
    </citation>
    <scope>NUCLEOTIDE SEQUENCE [LARGE SCALE GENOMIC DNA]</scope>
    <source>
        <strain evidence="8 9">LGCM 259</strain>
    </source>
</reference>
<protein>
    <submittedName>
        <fullName evidence="8">Amino acid permease YhdG</fullName>
    </submittedName>
</protein>
<proteinExistence type="predicted"/>
<accession>A0A5B7WSU2</accession>
<evidence type="ECO:0000256" key="3">
    <source>
        <dbReference type="ARBA" id="ARBA00022692"/>
    </source>
</evidence>
<evidence type="ECO:0000256" key="6">
    <source>
        <dbReference type="SAM" id="MobiDB-lite"/>
    </source>
</evidence>